<dbReference type="InterPro" id="IPR018151">
    <property type="entry name" value="TF_GreA/GreB_CS"/>
</dbReference>
<dbReference type="Gene3D" id="1.10.287.180">
    <property type="entry name" value="Transcription elongation factor, GreA/GreB, N-terminal domain"/>
    <property type="match status" value="1"/>
</dbReference>
<dbReference type="PANTHER" id="PTHR30437">
    <property type="entry name" value="TRANSCRIPTION ELONGATION FACTOR GREA"/>
    <property type="match status" value="1"/>
</dbReference>
<evidence type="ECO:0000259" key="11">
    <source>
        <dbReference type="Pfam" id="PF01272"/>
    </source>
</evidence>
<keyword evidence="5 9" id="KW-0238">DNA-binding</keyword>
<evidence type="ECO:0000256" key="6">
    <source>
        <dbReference type="ARBA" id="ARBA00023163"/>
    </source>
</evidence>
<keyword evidence="13" id="KW-0648">Protein biosynthesis</keyword>
<evidence type="ECO:0000313" key="14">
    <source>
        <dbReference type="Proteomes" id="UP000214689"/>
    </source>
</evidence>
<dbReference type="Gene3D" id="3.10.50.30">
    <property type="entry name" value="Transcription elongation factor, GreA/GreB, C-terminal domain"/>
    <property type="match status" value="1"/>
</dbReference>
<dbReference type="HAMAP" id="MF_00105">
    <property type="entry name" value="GreA_GreB"/>
    <property type="match status" value="1"/>
</dbReference>
<dbReference type="FunFam" id="1.10.287.180:FF:000001">
    <property type="entry name" value="Transcription elongation factor GreA"/>
    <property type="match status" value="1"/>
</dbReference>
<dbReference type="InterPro" id="IPR006359">
    <property type="entry name" value="Tscrpt_elong_fac_GreA"/>
</dbReference>
<dbReference type="InterPro" id="IPR023459">
    <property type="entry name" value="Tscrpt_elong_fac_GreA/B_fam"/>
</dbReference>
<evidence type="ECO:0000256" key="8">
    <source>
        <dbReference type="ARBA" id="ARBA00030776"/>
    </source>
</evidence>
<dbReference type="AlphaFoldDB" id="A0A223ATW5"/>
<keyword evidence="3 9" id="KW-0805">Transcription regulation</keyword>
<dbReference type="RefSeq" id="WP_094234615.1">
    <property type="nucleotide sequence ID" value="NZ_CP016199.1"/>
</dbReference>
<evidence type="ECO:0000256" key="4">
    <source>
        <dbReference type="ARBA" id="ARBA00023054"/>
    </source>
</evidence>
<feature type="domain" description="Transcription elongation factor GreA/GreB N-terminal" evidence="12">
    <location>
        <begin position="8"/>
        <end position="76"/>
    </location>
</feature>
<dbReference type="InterPro" id="IPR028624">
    <property type="entry name" value="Tscrpt_elong_fac_GreA/B"/>
</dbReference>
<evidence type="ECO:0000313" key="13">
    <source>
        <dbReference type="EMBL" id="ASS38381.1"/>
    </source>
</evidence>
<evidence type="ECO:0000256" key="10">
    <source>
        <dbReference type="RuleBase" id="RU000556"/>
    </source>
</evidence>
<dbReference type="EMBL" id="CP016199">
    <property type="protein sequence ID" value="ASS38381.1"/>
    <property type="molecule type" value="Genomic_DNA"/>
</dbReference>
<evidence type="ECO:0000256" key="9">
    <source>
        <dbReference type="HAMAP-Rule" id="MF_00105"/>
    </source>
</evidence>
<dbReference type="OrthoDB" id="9808774at2"/>
<dbReference type="InterPro" id="IPR001437">
    <property type="entry name" value="Tscrpt_elong_fac_GreA/B_C"/>
</dbReference>
<comment type="similarity">
    <text evidence="1 9 10">Belongs to the GreA/GreB family.</text>
</comment>
<keyword evidence="4" id="KW-0175">Coiled coil</keyword>
<dbReference type="InterPro" id="IPR022691">
    <property type="entry name" value="Tscrpt_elong_fac_GreA/B_N"/>
</dbReference>
<evidence type="ECO:0000256" key="3">
    <source>
        <dbReference type="ARBA" id="ARBA00023015"/>
    </source>
</evidence>
<evidence type="ECO:0000259" key="12">
    <source>
        <dbReference type="Pfam" id="PF03449"/>
    </source>
</evidence>
<evidence type="ECO:0000256" key="1">
    <source>
        <dbReference type="ARBA" id="ARBA00008213"/>
    </source>
</evidence>
<dbReference type="GO" id="GO:0003746">
    <property type="term" value="F:translation elongation factor activity"/>
    <property type="evidence" value="ECO:0007669"/>
    <property type="project" value="UniProtKB-KW"/>
</dbReference>
<accession>A0A223ATW5</accession>
<dbReference type="GO" id="GO:0006354">
    <property type="term" value="P:DNA-templated transcription elongation"/>
    <property type="evidence" value="ECO:0007669"/>
    <property type="project" value="TreeGrafter"/>
</dbReference>
<dbReference type="PIRSF" id="PIRSF006092">
    <property type="entry name" value="GreA_GreB"/>
    <property type="match status" value="1"/>
</dbReference>
<keyword evidence="13" id="KW-0251">Elongation factor</keyword>
<dbReference type="Proteomes" id="UP000214689">
    <property type="component" value="Chromosome"/>
</dbReference>
<dbReference type="GO" id="GO:0032784">
    <property type="term" value="P:regulation of DNA-templated transcription elongation"/>
    <property type="evidence" value="ECO:0007669"/>
    <property type="project" value="UniProtKB-UniRule"/>
</dbReference>
<proteinExistence type="inferred from homology"/>
<evidence type="ECO:0000256" key="5">
    <source>
        <dbReference type="ARBA" id="ARBA00023125"/>
    </source>
</evidence>
<dbReference type="Pfam" id="PF01272">
    <property type="entry name" value="GreA_GreB"/>
    <property type="match status" value="1"/>
</dbReference>
<keyword evidence="14" id="KW-1185">Reference proteome</keyword>
<evidence type="ECO:0000256" key="7">
    <source>
        <dbReference type="ARBA" id="ARBA00024916"/>
    </source>
</evidence>
<name>A0A223ATW5_9FIRM</name>
<sequence>MAPHDNEMTREGYDALQTELEHLITVTRKENAERLKEAISYGDISENSEYDAAKDAQAETEERITNIEAMLRTAKIADEDEMTDEGVIATGRTVTLHDLVYDEEVTYKIVGNTEADPFNGKLSNASAVGQHLLGARAGDVLEFPIIDGTAKYKVLDVRK</sequence>
<dbReference type="InterPro" id="IPR036805">
    <property type="entry name" value="Tscrpt_elong_fac_GreA/B_N_sf"/>
</dbReference>
<comment type="function">
    <text evidence="7 9 10">Necessary for efficient RNA polymerase transcription elongation past template-encoded arresting sites. The arresting sites in DNA have the property of trapping a certain fraction of elongating RNA polymerases that pass through, resulting in locked ternary complexes. Cleavage of the nascent transcript by cleavage factors such as GreA or GreB allows the resumption of elongation from the new 3'terminus. GreA releases sequences of 2 to 3 nucleotides.</text>
</comment>
<organism evidence="13 14">
    <name type="scientific">Mogibacterium pumilum</name>
    <dbReference type="NCBI Taxonomy" id="86332"/>
    <lineage>
        <taxon>Bacteria</taxon>
        <taxon>Bacillati</taxon>
        <taxon>Bacillota</taxon>
        <taxon>Clostridia</taxon>
        <taxon>Peptostreptococcales</taxon>
        <taxon>Anaerovoracaceae</taxon>
        <taxon>Mogibacterium</taxon>
    </lineage>
</organism>
<dbReference type="InterPro" id="IPR036953">
    <property type="entry name" value="GreA/GreB_C_sf"/>
</dbReference>
<dbReference type="GO" id="GO:0070063">
    <property type="term" value="F:RNA polymerase binding"/>
    <property type="evidence" value="ECO:0007669"/>
    <property type="project" value="InterPro"/>
</dbReference>
<dbReference type="PANTHER" id="PTHR30437:SF4">
    <property type="entry name" value="TRANSCRIPTION ELONGATION FACTOR GREA"/>
    <property type="match status" value="1"/>
</dbReference>
<feature type="domain" description="Transcription elongation factor GreA/GreB C-terminal" evidence="11">
    <location>
        <begin position="85"/>
        <end position="158"/>
    </location>
</feature>
<dbReference type="SUPFAM" id="SSF46557">
    <property type="entry name" value="GreA transcript cleavage protein, N-terminal domain"/>
    <property type="match status" value="1"/>
</dbReference>
<gene>
    <name evidence="9" type="primary">greA</name>
    <name evidence="13" type="ORF">AXF17_08230</name>
</gene>
<dbReference type="Pfam" id="PF03449">
    <property type="entry name" value="GreA_GreB_N"/>
    <property type="match status" value="1"/>
</dbReference>
<dbReference type="NCBIfam" id="TIGR01462">
    <property type="entry name" value="greA"/>
    <property type="match status" value="1"/>
</dbReference>
<dbReference type="NCBIfam" id="NF001263">
    <property type="entry name" value="PRK00226.1-4"/>
    <property type="match status" value="1"/>
</dbReference>
<keyword evidence="6 9" id="KW-0804">Transcription</keyword>
<dbReference type="PROSITE" id="PS00829">
    <property type="entry name" value="GREAB_1"/>
    <property type="match status" value="1"/>
</dbReference>
<evidence type="ECO:0000256" key="2">
    <source>
        <dbReference type="ARBA" id="ARBA00013729"/>
    </source>
</evidence>
<protein>
    <recommendedName>
        <fullName evidence="2 9">Transcription elongation factor GreA</fullName>
    </recommendedName>
    <alternativeName>
        <fullName evidence="8 9">Transcript cleavage factor GreA</fullName>
    </alternativeName>
</protein>
<dbReference type="SUPFAM" id="SSF54534">
    <property type="entry name" value="FKBP-like"/>
    <property type="match status" value="1"/>
</dbReference>
<reference evidence="14" key="1">
    <citation type="submission" date="2016-05" db="EMBL/GenBank/DDBJ databases">
        <authorList>
            <person name="Holder M.E."/>
            <person name="Ajami N.J."/>
            <person name="Petrosino J.F."/>
        </authorList>
    </citation>
    <scope>NUCLEOTIDE SEQUENCE [LARGE SCALE GENOMIC DNA]</scope>
    <source>
        <strain evidence="14">ATCC 700696</strain>
    </source>
</reference>
<dbReference type="GO" id="GO:0003677">
    <property type="term" value="F:DNA binding"/>
    <property type="evidence" value="ECO:0007669"/>
    <property type="project" value="UniProtKB-UniRule"/>
</dbReference>